<dbReference type="PROSITE" id="PS50932">
    <property type="entry name" value="HTH_LACI_2"/>
    <property type="match status" value="1"/>
</dbReference>
<dbReference type="InterPro" id="IPR046335">
    <property type="entry name" value="LacI/GalR-like_sensor"/>
</dbReference>
<keyword evidence="7" id="KW-1185">Reference proteome</keyword>
<dbReference type="SUPFAM" id="SSF47413">
    <property type="entry name" value="lambda repressor-like DNA-binding domains"/>
    <property type="match status" value="1"/>
</dbReference>
<dbReference type="Pfam" id="PF13377">
    <property type="entry name" value="Peripla_BP_3"/>
    <property type="match status" value="1"/>
</dbReference>
<feature type="domain" description="HTH lacI-type" evidence="4">
    <location>
        <begin position="4"/>
        <end position="58"/>
    </location>
</feature>
<feature type="domain" description="HTH cro/C1-type" evidence="5">
    <location>
        <begin position="3"/>
        <end position="34"/>
    </location>
</feature>
<evidence type="ECO:0000256" key="1">
    <source>
        <dbReference type="ARBA" id="ARBA00023015"/>
    </source>
</evidence>
<dbReference type="CDD" id="cd01392">
    <property type="entry name" value="HTH_LacI"/>
    <property type="match status" value="1"/>
</dbReference>
<dbReference type="EMBL" id="JBHUMB010000006">
    <property type="protein sequence ID" value="MFD2742766.1"/>
    <property type="molecule type" value="Genomic_DNA"/>
</dbReference>
<evidence type="ECO:0000259" key="5">
    <source>
        <dbReference type="PROSITE" id="PS50943"/>
    </source>
</evidence>
<dbReference type="InterPro" id="IPR028082">
    <property type="entry name" value="Peripla_BP_I"/>
</dbReference>
<dbReference type="InterPro" id="IPR000843">
    <property type="entry name" value="HTH_LacI"/>
</dbReference>
<proteinExistence type="predicted"/>
<dbReference type="Gene3D" id="3.40.50.2300">
    <property type="match status" value="2"/>
</dbReference>
<evidence type="ECO:0000313" key="6">
    <source>
        <dbReference type="EMBL" id="MFD2742766.1"/>
    </source>
</evidence>
<accession>A0ABW5UCA4</accession>
<dbReference type="InterPro" id="IPR010982">
    <property type="entry name" value="Lambda_DNA-bd_dom_sf"/>
</dbReference>
<comment type="caution">
    <text evidence="6">The sequence shown here is derived from an EMBL/GenBank/DDBJ whole genome shotgun (WGS) entry which is preliminary data.</text>
</comment>
<dbReference type="Proteomes" id="UP001597418">
    <property type="component" value="Unassembled WGS sequence"/>
</dbReference>
<gene>
    <name evidence="6" type="ORF">ACFSQ6_05105</name>
</gene>
<dbReference type="PANTHER" id="PTHR30146:SF109">
    <property type="entry name" value="HTH-TYPE TRANSCRIPTIONAL REGULATOR GALS"/>
    <property type="match status" value="1"/>
</dbReference>
<sequence>MGNITLKELAKMLGLSVSSVSKALNDSHEISVETKRKVQELAAAHHYRPNMFGKSLKTGRTNTVAIIIPYLANPFQAQILEGAHQAAYSNNYKLLFMQSREDADKEIELLQSLLSQNIDGILISPSANTSVEFLQEVHQEVPIVLIDRIDFDLETHKIGIDNERGAFAATQHLIDMGRNKILVLNGKDLGVTQKRTAGHRSALMANQIPFSDDNIIEVDYQLPRPVLVSSLRDALQTKLGSTPRPLGILGNTDMLTLSTLGILSDMGIRVPEEVAVIGFSNTEAADSLNPALSTVVQPALEMGKLGIEKLVEIIQCKNRFQLAMTTTKLDPTLVFRKSTIIQPASS</sequence>
<organism evidence="6 7">
    <name type="scientific">Sphingobacterium populi</name>
    <dbReference type="NCBI Taxonomy" id="1812824"/>
    <lineage>
        <taxon>Bacteria</taxon>
        <taxon>Pseudomonadati</taxon>
        <taxon>Bacteroidota</taxon>
        <taxon>Sphingobacteriia</taxon>
        <taxon>Sphingobacteriales</taxon>
        <taxon>Sphingobacteriaceae</taxon>
        <taxon>Sphingobacterium</taxon>
    </lineage>
</organism>
<keyword evidence="1" id="KW-0805">Transcription regulation</keyword>
<evidence type="ECO:0000256" key="2">
    <source>
        <dbReference type="ARBA" id="ARBA00023125"/>
    </source>
</evidence>
<dbReference type="GO" id="GO:0003677">
    <property type="term" value="F:DNA binding"/>
    <property type="evidence" value="ECO:0007669"/>
    <property type="project" value="UniProtKB-KW"/>
</dbReference>
<dbReference type="SUPFAM" id="SSF53822">
    <property type="entry name" value="Periplasmic binding protein-like I"/>
    <property type="match status" value="1"/>
</dbReference>
<dbReference type="SMART" id="SM00354">
    <property type="entry name" value="HTH_LACI"/>
    <property type="match status" value="1"/>
</dbReference>
<dbReference type="InterPro" id="IPR001387">
    <property type="entry name" value="Cro/C1-type_HTH"/>
</dbReference>
<dbReference type="Pfam" id="PF00356">
    <property type="entry name" value="LacI"/>
    <property type="match status" value="1"/>
</dbReference>
<evidence type="ECO:0000313" key="7">
    <source>
        <dbReference type="Proteomes" id="UP001597418"/>
    </source>
</evidence>
<evidence type="ECO:0000259" key="4">
    <source>
        <dbReference type="PROSITE" id="PS50932"/>
    </source>
</evidence>
<dbReference type="PANTHER" id="PTHR30146">
    <property type="entry name" value="LACI-RELATED TRANSCRIPTIONAL REPRESSOR"/>
    <property type="match status" value="1"/>
</dbReference>
<dbReference type="PROSITE" id="PS50943">
    <property type="entry name" value="HTH_CROC1"/>
    <property type="match status" value="1"/>
</dbReference>
<keyword evidence="3" id="KW-0804">Transcription</keyword>
<evidence type="ECO:0000256" key="3">
    <source>
        <dbReference type="ARBA" id="ARBA00023163"/>
    </source>
</evidence>
<dbReference type="Gene3D" id="1.10.260.40">
    <property type="entry name" value="lambda repressor-like DNA-binding domains"/>
    <property type="match status" value="1"/>
</dbReference>
<name>A0ABW5UCA4_9SPHI</name>
<reference evidence="7" key="1">
    <citation type="journal article" date="2019" name="Int. J. Syst. Evol. Microbiol.">
        <title>The Global Catalogue of Microorganisms (GCM) 10K type strain sequencing project: providing services to taxonomists for standard genome sequencing and annotation.</title>
        <authorList>
            <consortium name="The Broad Institute Genomics Platform"/>
            <consortium name="The Broad Institute Genome Sequencing Center for Infectious Disease"/>
            <person name="Wu L."/>
            <person name="Ma J."/>
        </authorList>
    </citation>
    <scope>NUCLEOTIDE SEQUENCE [LARGE SCALE GENOMIC DNA]</scope>
    <source>
        <strain evidence="7">KCTC 42247</strain>
    </source>
</reference>
<dbReference type="CDD" id="cd06267">
    <property type="entry name" value="PBP1_LacI_sugar_binding-like"/>
    <property type="match status" value="1"/>
</dbReference>
<protein>
    <submittedName>
        <fullName evidence="6">LacI family DNA-binding transcriptional regulator</fullName>
    </submittedName>
</protein>
<dbReference type="RefSeq" id="WP_066754891.1">
    <property type="nucleotide sequence ID" value="NZ_JBHUMB010000006.1"/>
</dbReference>
<keyword evidence="2 6" id="KW-0238">DNA-binding</keyword>